<keyword evidence="1" id="KW-0472">Membrane</keyword>
<dbReference type="Pfam" id="PF10129">
    <property type="entry name" value="OpgC_C"/>
    <property type="match status" value="1"/>
</dbReference>
<dbReference type="InterPro" id="IPR014550">
    <property type="entry name" value="UCP028704_OpgC"/>
</dbReference>
<feature type="transmembrane region" description="Helical" evidence="1">
    <location>
        <begin position="142"/>
        <end position="163"/>
    </location>
</feature>
<feature type="transmembrane region" description="Helical" evidence="1">
    <location>
        <begin position="287"/>
        <end position="303"/>
    </location>
</feature>
<feature type="transmembrane region" description="Helical" evidence="1">
    <location>
        <begin position="315"/>
        <end position="337"/>
    </location>
</feature>
<dbReference type="RefSeq" id="WP_215506405.1">
    <property type="nucleotide sequence ID" value="NZ_CP076361.1"/>
</dbReference>
<feature type="transmembrane region" description="Helical" evidence="1">
    <location>
        <begin position="89"/>
        <end position="110"/>
    </location>
</feature>
<feature type="transmembrane region" description="Helical" evidence="1">
    <location>
        <begin position="343"/>
        <end position="367"/>
    </location>
</feature>
<dbReference type="PANTHER" id="PTHR38592:SF3">
    <property type="entry name" value="BLL4819 PROTEIN"/>
    <property type="match status" value="1"/>
</dbReference>
<accession>A0A975P8E8</accession>
<protein>
    <submittedName>
        <fullName evidence="2">OpgC domain-containing protein</fullName>
    </submittedName>
</protein>
<gene>
    <name evidence="2" type="ORF">KM031_07885</name>
</gene>
<dbReference type="PIRSF" id="PIRSF028704">
    <property type="entry name" value="UPC028704"/>
    <property type="match status" value="1"/>
</dbReference>
<name>A0A975P8E8_9RHOB</name>
<keyword evidence="1" id="KW-1133">Transmembrane helix</keyword>
<evidence type="ECO:0000313" key="2">
    <source>
        <dbReference type="EMBL" id="QWK91764.1"/>
    </source>
</evidence>
<feature type="transmembrane region" description="Helical" evidence="1">
    <location>
        <begin position="51"/>
        <end position="69"/>
    </location>
</feature>
<feature type="transmembrane region" description="Helical" evidence="1">
    <location>
        <begin position="12"/>
        <end position="31"/>
    </location>
</feature>
<proteinExistence type="predicted"/>
<evidence type="ECO:0000313" key="3">
    <source>
        <dbReference type="Proteomes" id="UP000679352"/>
    </source>
</evidence>
<feature type="transmembrane region" description="Helical" evidence="1">
    <location>
        <begin position="200"/>
        <end position="220"/>
    </location>
</feature>
<organism evidence="2 3">
    <name type="scientific">Gemmobacter fulvus</name>
    <dbReference type="NCBI Taxonomy" id="2840474"/>
    <lineage>
        <taxon>Bacteria</taxon>
        <taxon>Pseudomonadati</taxon>
        <taxon>Pseudomonadota</taxon>
        <taxon>Alphaproteobacteria</taxon>
        <taxon>Rhodobacterales</taxon>
        <taxon>Paracoccaceae</taxon>
        <taxon>Gemmobacter</taxon>
    </lineage>
</organism>
<keyword evidence="3" id="KW-1185">Reference proteome</keyword>
<evidence type="ECO:0000256" key="1">
    <source>
        <dbReference type="SAM" id="Phobius"/>
    </source>
</evidence>
<dbReference type="KEGG" id="gfu:KM031_07885"/>
<dbReference type="PANTHER" id="PTHR38592">
    <property type="entry name" value="BLL4819 PROTEIN"/>
    <property type="match status" value="1"/>
</dbReference>
<dbReference type="EMBL" id="CP076361">
    <property type="protein sequence ID" value="QWK91764.1"/>
    <property type="molecule type" value="Genomic_DNA"/>
</dbReference>
<feature type="transmembrane region" description="Helical" evidence="1">
    <location>
        <begin position="232"/>
        <end position="253"/>
    </location>
</feature>
<dbReference type="AlphaFoldDB" id="A0A975P8E8"/>
<reference evidence="2" key="1">
    <citation type="submission" date="2021-06" db="EMBL/GenBank/DDBJ databases">
        <title>Direct submission.</title>
        <authorList>
            <person name="Lee C.-S."/>
            <person name="Jin L."/>
        </authorList>
    </citation>
    <scope>NUCLEOTIDE SEQUENCE</scope>
    <source>
        <strain evidence="2">Con5</strain>
    </source>
</reference>
<sequence>MRHPEASSARDLRLDVFRGLALVMIFINHTPGTVFENLTSRNFGFSDAAEGFVLMSGIAAALAYAKFFAGPGPYWAGTGRMWRRVWTLYQVHIVTTVIAVGIAAATALWFGGFEMMQKNVVSASYKKPLQYMIGIPLLTHQLGYANILPLYAVLLFAGPVLLWSALRWPLRTMAVSVLVWALVARFWINFPAFPNKGGWFFNPLSWQLLFVLGLLIGIKLKQGQRLVPVRRDLLALAVAWLLVGLGVAQFPAIQDEFGHVLWFVQDRLNLPWFVMAFDKTYLSGPRLTHALALAYVLSAFPAVRQACAHRLAAPFALLGRNGLAVFGFGVVLCYTANGIKTVLPASFALDLAVISAGVLLMLALAWSKEAWRRAEQRAR</sequence>
<dbReference type="Proteomes" id="UP000679352">
    <property type="component" value="Chromosome"/>
</dbReference>
<feature type="transmembrane region" description="Helical" evidence="1">
    <location>
        <begin position="170"/>
        <end position="188"/>
    </location>
</feature>
<keyword evidence="1" id="KW-0812">Transmembrane</keyword>